<evidence type="ECO:0000256" key="1">
    <source>
        <dbReference type="SAM" id="MobiDB-lite"/>
    </source>
</evidence>
<dbReference type="OrthoDB" id="3553044at2759"/>
<name>A0A9P7YTT9_9HELO</name>
<proteinExistence type="predicted"/>
<evidence type="ECO:0000313" key="2">
    <source>
        <dbReference type="EMBL" id="KAG9239709.1"/>
    </source>
</evidence>
<feature type="region of interest" description="Disordered" evidence="1">
    <location>
        <begin position="19"/>
        <end position="43"/>
    </location>
</feature>
<protein>
    <submittedName>
        <fullName evidence="2">Uncharacterized protein</fullName>
    </submittedName>
</protein>
<keyword evidence="3" id="KW-1185">Reference proteome</keyword>
<dbReference type="Proteomes" id="UP000824998">
    <property type="component" value="Unassembled WGS sequence"/>
</dbReference>
<dbReference type="EMBL" id="MU251356">
    <property type="protein sequence ID" value="KAG9239709.1"/>
    <property type="molecule type" value="Genomic_DNA"/>
</dbReference>
<gene>
    <name evidence="2" type="ORF">BJ875DRAFT_436228</name>
</gene>
<feature type="compositionally biased region" description="Low complexity" evidence="1">
    <location>
        <begin position="23"/>
        <end position="39"/>
    </location>
</feature>
<sequence length="146" mass="16067">MPSMTAPASFLRTSSPHRRLLGSRRSSSQSSGSPSAAHSFPRVAPVSLPDSTLFAPMIGETDAQCWKRMLALQKEYHCYNSARLEAAVEAEERGEENVLIPSRLCLILLNESLRSWVDAHREGLLCETFEPGAQCTNPVQARLAIN</sequence>
<dbReference type="AlphaFoldDB" id="A0A9P7YTT9"/>
<accession>A0A9P7YTT9</accession>
<comment type="caution">
    <text evidence="2">The sequence shown here is derived from an EMBL/GenBank/DDBJ whole genome shotgun (WGS) entry which is preliminary data.</text>
</comment>
<reference evidence="2" key="1">
    <citation type="journal article" date="2021" name="IMA Fungus">
        <title>Genomic characterization of three marine fungi, including Emericellopsis atlantica sp. nov. with signatures of a generalist lifestyle and marine biomass degradation.</title>
        <authorList>
            <person name="Hagestad O.C."/>
            <person name="Hou L."/>
            <person name="Andersen J.H."/>
            <person name="Hansen E.H."/>
            <person name="Altermark B."/>
            <person name="Li C."/>
            <person name="Kuhnert E."/>
            <person name="Cox R.J."/>
            <person name="Crous P.W."/>
            <person name="Spatafora J.W."/>
            <person name="Lail K."/>
            <person name="Amirebrahimi M."/>
            <person name="Lipzen A."/>
            <person name="Pangilinan J."/>
            <person name="Andreopoulos W."/>
            <person name="Hayes R.D."/>
            <person name="Ng V."/>
            <person name="Grigoriev I.V."/>
            <person name="Jackson S.A."/>
            <person name="Sutton T.D.S."/>
            <person name="Dobson A.D.W."/>
            <person name="Rama T."/>
        </authorList>
    </citation>
    <scope>NUCLEOTIDE SEQUENCE</scope>
    <source>
        <strain evidence="2">TRa018bII</strain>
    </source>
</reference>
<organism evidence="2 3">
    <name type="scientific">Amylocarpus encephaloides</name>
    <dbReference type="NCBI Taxonomy" id="45428"/>
    <lineage>
        <taxon>Eukaryota</taxon>
        <taxon>Fungi</taxon>
        <taxon>Dikarya</taxon>
        <taxon>Ascomycota</taxon>
        <taxon>Pezizomycotina</taxon>
        <taxon>Leotiomycetes</taxon>
        <taxon>Helotiales</taxon>
        <taxon>Helotiales incertae sedis</taxon>
        <taxon>Amylocarpus</taxon>
    </lineage>
</organism>
<evidence type="ECO:0000313" key="3">
    <source>
        <dbReference type="Proteomes" id="UP000824998"/>
    </source>
</evidence>